<organism evidence="6 7">
    <name type="scientific">Amphibalanus amphitrite</name>
    <name type="common">Striped barnacle</name>
    <name type="synonym">Balanus amphitrite</name>
    <dbReference type="NCBI Taxonomy" id="1232801"/>
    <lineage>
        <taxon>Eukaryota</taxon>
        <taxon>Metazoa</taxon>
        <taxon>Ecdysozoa</taxon>
        <taxon>Arthropoda</taxon>
        <taxon>Crustacea</taxon>
        <taxon>Multicrustacea</taxon>
        <taxon>Cirripedia</taxon>
        <taxon>Thoracica</taxon>
        <taxon>Thoracicalcarea</taxon>
        <taxon>Balanomorpha</taxon>
        <taxon>Balanoidea</taxon>
        <taxon>Balanidae</taxon>
        <taxon>Amphibalaninae</taxon>
        <taxon>Amphibalanus</taxon>
    </lineage>
</organism>
<dbReference type="PANTHER" id="PTHR13628:SF1">
    <property type="entry name" value="TRANSMEMBRANE PROTEIN 267"/>
    <property type="match status" value="1"/>
</dbReference>
<dbReference type="EMBL" id="VIIS01000711">
    <property type="protein sequence ID" value="KAF0305923.1"/>
    <property type="molecule type" value="Genomic_DNA"/>
</dbReference>
<dbReference type="PANTHER" id="PTHR13628">
    <property type="entry name" value="TRANSMEMBRANE PROTEIN 267"/>
    <property type="match status" value="1"/>
</dbReference>
<protein>
    <recommendedName>
        <fullName evidence="2">Transmembrane protein 267</fullName>
    </recommendedName>
</protein>
<gene>
    <name evidence="6" type="primary">Tmem267</name>
    <name evidence="6" type="ORF">FJT64_022554</name>
</gene>
<accession>A0A6A4WIK4</accession>
<evidence type="ECO:0000256" key="2">
    <source>
        <dbReference type="ARBA" id="ARBA00013977"/>
    </source>
</evidence>
<evidence type="ECO:0000256" key="1">
    <source>
        <dbReference type="ARBA" id="ARBA00004141"/>
    </source>
</evidence>
<evidence type="ECO:0000313" key="6">
    <source>
        <dbReference type="EMBL" id="KAF0305923.1"/>
    </source>
</evidence>
<dbReference type="Proteomes" id="UP000440578">
    <property type="component" value="Unassembled WGS sequence"/>
</dbReference>
<name>A0A6A4WIK4_AMPAM</name>
<dbReference type="InterPro" id="IPR026572">
    <property type="entry name" value="TMEM267"/>
</dbReference>
<evidence type="ECO:0000256" key="4">
    <source>
        <dbReference type="ARBA" id="ARBA00022989"/>
    </source>
</evidence>
<sequence>MLSVLTDSPVAPLVLLVLTCCVGDLALHLTAAAGPCWPRAVLDTATHGLVALFTWTAVTWSTVSWRLAALAGFCGAVIDLDHALMAGSLNIEALVSLPSRPPLHATSPWLLLLIPLAVGGRVWRTGAALLLAAGLSHHLRDAGRRGLLLPPLGSTPPLPTPIYLTLEVVLCLGLRHALGSATVPAAGRTVLDAARLLSV</sequence>
<keyword evidence="5" id="KW-0472">Membrane</keyword>
<evidence type="ECO:0000256" key="5">
    <source>
        <dbReference type="ARBA" id="ARBA00023136"/>
    </source>
</evidence>
<keyword evidence="7" id="KW-1185">Reference proteome</keyword>
<evidence type="ECO:0000313" key="7">
    <source>
        <dbReference type="Proteomes" id="UP000440578"/>
    </source>
</evidence>
<dbReference type="OrthoDB" id="10014558at2759"/>
<dbReference type="AlphaFoldDB" id="A0A6A4WIK4"/>
<keyword evidence="3 6" id="KW-0812">Transmembrane</keyword>
<keyword evidence="4" id="KW-1133">Transmembrane helix</keyword>
<reference evidence="6 7" key="1">
    <citation type="submission" date="2019-07" db="EMBL/GenBank/DDBJ databases">
        <title>Draft genome assembly of a fouling barnacle, Amphibalanus amphitrite (Darwin, 1854): The first reference genome for Thecostraca.</title>
        <authorList>
            <person name="Kim W."/>
        </authorList>
    </citation>
    <scope>NUCLEOTIDE SEQUENCE [LARGE SCALE GENOMIC DNA]</scope>
    <source>
        <strain evidence="6">SNU_AA5</strain>
        <tissue evidence="6">Soma without cirri and trophi</tissue>
    </source>
</reference>
<dbReference type="GO" id="GO:0016020">
    <property type="term" value="C:membrane"/>
    <property type="evidence" value="ECO:0007669"/>
    <property type="project" value="UniProtKB-SubCell"/>
</dbReference>
<comment type="subcellular location">
    <subcellularLocation>
        <location evidence="1">Membrane</location>
        <topology evidence="1">Multi-pass membrane protein</topology>
    </subcellularLocation>
</comment>
<comment type="caution">
    <text evidence="6">The sequence shown here is derived from an EMBL/GenBank/DDBJ whole genome shotgun (WGS) entry which is preliminary data.</text>
</comment>
<proteinExistence type="predicted"/>
<evidence type="ECO:0000256" key="3">
    <source>
        <dbReference type="ARBA" id="ARBA00022692"/>
    </source>
</evidence>